<keyword evidence="3" id="KW-1185">Reference proteome</keyword>
<keyword evidence="1" id="KW-0472">Membrane</keyword>
<keyword evidence="1" id="KW-0812">Transmembrane</keyword>
<keyword evidence="1" id="KW-1133">Transmembrane helix</keyword>
<proteinExistence type="predicted"/>
<accession>A0ABP1J681</accession>
<gene>
    <name evidence="2" type="ORF">HINF_LOCUS33618</name>
</gene>
<name>A0ABP1J681_9EUKA</name>
<evidence type="ECO:0000313" key="3">
    <source>
        <dbReference type="Proteomes" id="UP001642409"/>
    </source>
</evidence>
<dbReference type="EMBL" id="CAXDID020000117">
    <property type="protein sequence ID" value="CAL6030741.1"/>
    <property type="molecule type" value="Genomic_DNA"/>
</dbReference>
<feature type="transmembrane region" description="Helical" evidence="1">
    <location>
        <begin position="67"/>
        <end position="87"/>
    </location>
</feature>
<reference evidence="2 3" key="1">
    <citation type="submission" date="2024-07" db="EMBL/GenBank/DDBJ databases">
        <authorList>
            <person name="Akdeniz Z."/>
        </authorList>
    </citation>
    <scope>NUCLEOTIDE SEQUENCE [LARGE SCALE GENOMIC DNA]</scope>
</reference>
<evidence type="ECO:0000256" key="1">
    <source>
        <dbReference type="SAM" id="Phobius"/>
    </source>
</evidence>
<comment type="caution">
    <text evidence="2">The sequence shown here is derived from an EMBL/GenBank/DDBJ whole genome shotgun (WGS) entry which is preliminary data.</text>
</comment>
<sequence length="219" mass="25069">MTLRYLLVEVRLMVLDGPSYLFRQQLGPSNSFRLKMLFHSEVSLGVPDMPISKNCYLLSLMKDMSALYLWSVLLLLFLLTSLTSLNLPAVSSSDHISGHIILKSQQLFYIMQPIQKATRIRHLKLKEWQVLQTSVVRKMVTSKYKSTLTALCNQIVSMAYQNHTIRLFYADTICQNVFSGLSISICGLILILMTVRLLITDIKEIIDYIQQQEVAMFGI</sequence>
<dbReference type="Proteomes" id="UP001642409">
    <property type="component" value="Unassembled WGS sequence"/>
</dbReference>
<protein>
    <submittedName>
        <fullName evidence="2">Hypothetical_protein</fullName>
    </submittedName>
</protein>
<organism evidence="2 3">
    <name type="scientific">Hexamita inflata</name>
    <dbReference type="NCBI Taxonomy" id="28002"/>
    <lineage>
        <taxon>Eukaryota</taxon>
        <taxon>Metamonada</taxon>
        <taxon>Diplomonadida</taxon>
        <taxon>Hexamitidae</taxon>
        <taxon>Hexamitinae</taxon>
        <taxon>Hexamita</taxon>
    </lineage>
</organism>
<evidence type="ECO:0000313" key="2">
    <source>
        <dbReference type="EMBL" id="CAL6030741.1"/>
    </source>
</evidence>
<feature type="transmembrane region" description="Helical" evidence="1">
    <location>
        <begin position="177"/>
        <end position="199"/>
    </location>
</feature>